<dbReference type="AlphaFoldDB" id="A0A816VTK4"/>
<organism evidence="2 4">
    <name type="scientific">Rotaria magnacalcarata</name>
    <dbReference type="NCBI Taxonomy" id="392030"/>
    <lineage>
        <taxon>Eukaryota</taxon>
        <taxon>Metazoa</taxon>
        <taxon>Spiralia</taxon>
        <taxon>Gnathifera</taxon>
        <taxon>Rotifera</taxon>
        <taxon>Eurotatoria</taxon>
        <taxon>Bdelloidea</taxon>
        <taxon>Philodinida</taxon>
        <taxon>Philodinidae</taxon>
        <taxon>Rotaria</taxon>
    </lineage>
</organism>
<dbReference type="EMBL" id="CAJOBF010001818">
    <property type="protein sequence ID" value="CAF3986359.1"/>
    <property type="molecule type" value="Genomic_DNA"/>
</dbReference>
<dbReference type="Gene3D" id="3.40.80.10">
    <property type="entry name" value="Peptidoglycan recognition protein-like"/>
    <property type="match status" value="1"/>
</dbReference>
<accession>A0A816VTK4</accession>
<gene>
    <name evidence="3" type="ORF">UXM345_LOCUS15345</name>
    <name evidence="2" type="ORF">XDN619_LOCUS21861</name>
</gene>
<evidence type="ECO:0000313" key="2">
    <source>
        <dbReference type="EMBL" id="CAF2117362.1"/>
    </source>
</evidence>
<dbReference type="InterPro" id="IPR036505">
    <property type="entry name" value="Amidase/PGRP_sf"/>
</dbReference>
<dbReference type="GO" id="GO:0008745">
    <property type="term" value="F:N-acetylmuramoyl-L-alanine amidase activity"/>
    <property type="evidence" value="ECO:0007669"/>
    <property type="project" value="InterPro"/>
</dbReference>
<proteinExistence type="predicted"/>
<dbReference type="InterPro" id="IPR002502">
    <property type="entry name" value="Amidase_domain"/>
</dbReference>
<dbReference type="Proteomes" id="UP000663842">
    <property type="component" value="Unassembled WGS sequence"/>
</dbReference>
<dbReference type="CDD" id="cd06583">
    <property type="entry name" value="PGRP"/>
    <property type="match status" value="1"/>
</dbReference>
<dbReference type="GO" id="GO:0009253">
    <property type="term" value="P:peptidoglycan catabolic process"/>
    <property type="evidence" value="ECO:0007669"/>
    <property type="project" value="InterPro"/>
</dbReference>
<reference evidence="2" key="1">
    <citation type="submission" date="2021-02" db="EMBL/GenBank/DDBJ databases">
        <authorList>
            <person name="Nowell W R."/>
        </authorList>
    </citation>
    <scope>NUCLEOTIDE SEQUENCE</scope>
</reference>
<dbReference type="Pfam" id="PF01510">
    <property type="entry name" value="Amidase_2"/>
    <property type="match status" value="1"/>
</dbReference>
<dbReference type="SMART" id="SM00644">
    <property type="entry name" value="Ami_2"/>
    <property type="match status" value="1"/>
</dbReference>
<comment type="caution">
    <text evidence="2">The sequence shown here is derived from an EMBL/GenBank/DDBJ whole genome shotgun (WGS) entry which is preliminary data.</text>
</comment>
<evidence type="ECO:0000259" key="1">
    <source>
        <dbReference type="SMART" id="SM00644"/>
    </source>
</evidence>
<evidence type="ECO:0000313" key="4">
    <source>
        <dbReference type="Proteomes" id="UP000663887"/>
    </source>
</evidence>
<dbReference type="EMBL" id="CAJNRG010009847">
    <property type="protein sequence ID" value="CAF2117362.1"/>
    <property type="molecule type" value="Genomic_DNA"/>
</dbReference>
<sequence>MTSTDEQGLSSDRIRGPPEIDLDKIQCSICYDILPETICFLSTVFCATCWSANACIDAGECAAKGGNSQANLCPGAVNIRCCSCSTCMEPTVCTTNGGTPYPGICPDADNSQCCKPGTLPTVPSSKPVNTMLTGLADILRGAGLNVVEEAGWKTRGHSVMSSVKGIVVHHTAGPATGEYPSLKIVRDGRTDLPGPLSQLGLGRSGTWYVIAAGKSYHAGSTKDDTLFGNANAIGIEAEGTGLPADNSSHKNWPEVQWQSYVRGVKALQAAYGVPTSNVLGHKEAAVPAGRKIDPNFSMDEFRAALG</sequence>
<dbReference type="Proteomes" id="UP000663887">
    <property type="component" value="Unassembled WGS sequence"/>
</dbReference>
<protein>
    <recommendedName>
        <fullName evidence="1">N-acetylmuramoyl-L-alanine amidase domain-containing protein</fullName>
    </recommendedName>
</protein>
<name>A0A816VTK4_9BILA</name>
<feature type="domain" description="N-acetylmuramoyl-L-alanine amidase" evidence="1">
    <location>
        <begin position="151"/>
        <end position="295"/>
    </location>
</feature>
<dbReference type="SUPFAM" id="SSF55846">
    <property type="entry name" value="N-acetylmuramoyl-L-alanine amidase-like"/>
    <property type="match status" value="1"/>
</dbReference>
<evidence type="ECO:0000313" key="3">
    <source>
        <dbReference type="EMBL" id="CAF3986359.1"/>
    </source>
</evidence>